<keyword evidence="6" id="KW-0539">Nucleus</keyword>
<evidence type="ECO:0000256" key="6">
    <source>
        <dbReference type="ARBA" id="ARBA00023242"/>
    </source>
</evidence>
<organism evidence="8 9">
    <name type="scientific">Cladophialophora immunda</name>
    <dbReference type="NCBI Taxonomy" id="569365"/>
    <lineage>
        <taxon>Eukaryota</taxon>
        <taxon>Fungi</taxon>
        <taxon>Dikarya</taxon>
        <taxon>Ascomycota</taxon>
        <taxon>Pezizomycotina</taxon>
        <taxon>Eurotiomycetes</taxon>
        <taxon>Chaetothyriomycetidae</taxon>
        <taxon>Chaetothyriales</taxon>
        <taxon>Herpotrichiellaceae</taxon>
        <taxon>Cladophialophora</taxon>
    </lineage>
</organism>
<evidence type="ECO:0000259" key="7">
    <source>
        <dbReference type="Pfam" id="PF00881"/>
    </source>
</evidence>
<dbReference type="GO" id="GO:0005737">
    <property type="term" value="C:cytoplasm"/>
    <property type="evidence" value="ECO:0007669"/>
    <property type="project" value="UniProtKB-SubCell"/>
</dbReference>
<evidence type="ECO:0000256" key="4">
    <source>
        <dbReference type="ARBA" id="ARBA00022490"/>
    </source>
</evidence>
<reference evidence="8 9" key="1">
    <citation type="submission" date="2015-01" db="EMBL/GenBank/DDBJ databases">
        <title>The Genome Sequence of Cladophialophora immunda CBS83496.</title>
        <authorList>
            <consortium name="The Broad Institute Genomics Platform"/>
            <person name="Cuomo C."/>
            <person name="de Hoog S."/>
            <person name="Gorbushina A."/>
            <person name="Stielow B."/>
            <person name="Teixiera M."/>
            <person name="Abouelleil A."/>
            <person name="Chapman S.B."/>
            <person name="Priest M."/>
            <person name="Young S.K."/>
            <person name="Wortman J."/>
            <person name="Nusbaum C."/>
            <person name="Birren B."/>
        </authorList>
    </citation>
    <scope>NUCLEOTIDE SEQUENCE [LARGE SCALE GENOMIC DNA]</scope>
    <source>
        <strain evidence="8 9">CBS 83496</strain>
    </source>
</reference>
<dbReference type="InterPro" id="IPR000415">
    <property type="entry name" value="Nitroreductase-like"/>
</dbReference>
<name>A0A0D2CJZ5_9EURO</name>
<dbReference type="AlphaFoldDB" id="A0A0D2CJZ5"/>
<dbReference type="Proteomes" id="UP000054466">
    <property type="component" value="Unassembled WGS sequence"/>
</dbReference>
<comment type="similarity">
    <text evidence="3">Belongs to the nitroreductase family.</text>
</comment>
<dbReference type="GO" id="GO:0005634">
    <property type="term" value="C:nucleus"/>
    <property type="evidence" value="ECO:0007669"/>
    <property type="project" value="UniProtKB-SubCell"/>
</dbReference>
<dbReference type="STRING" id="569365.A0A0D2CJZ5"/>
<dbReference type="VEuPathDB" id="FungiDB:PV07_03120"/>
<dbReference type="Pfam" id="PF00881">
    <property type="entry name" value="Nitroreductase"/>
    <property type="match status" value="1"/>
</dbReference>
<dbReference type="EMBL" id="KN847041">
    <property type="protein sequence ID" value="KIW31473.1"/>
    <property type="molecule type" value="Genomic_DNA"/>
</dbReference>
<dbReference type="HOGENOM" id="CLU_073125_1_0_1"/>
<dbReference type="PANTHER" id="PTHR43035:SF1">
    <property type="entry name" value="FATTY ACID REPRESSION MUTANT PROTEIN 2-RELATED"/>
    <property type="match status" value="1"/>
</dbReference>
<dbReference type="GO" id="GO:0034599">
    <property type="term" value="P:cellular response to oxidative stress"/>
    <property type="evidence" value="ECO:0007669"/>
    <property type="project" value="InterPro"/>
</dbReference>
<dbReference type="OrthoDB" id="2138173at2759"/>
<dbReference type="CDD" id="cd02140">
    <property type="entry name" value="Frm2-like"/>
    <property type="match status" value="1"/>
</dbReference>
<dbReference type="GO" id="GO:0016491">
    <property type="term" value="F:oxidoreductase activity"/>
    <property type="evidence" value="ECO:0007669"/>
    <property type="project" value="UniProtKB-KW"/>
</dbReference>
<keyword evidence="4" id="KW-0963">Cytoplasm</keyword>
<dbReference type="InterPro" id="IPR029479">
    <property type="entry name" value="Nitroreductase"/>
</dbReference>
<evidence type="ECO:0000313" key="9">
    <source>
        <dbReference type="Proteomes" id="UP000054466"/>
    </source>
</evidence>
<evidence type="ECO:0000256" key="5">
    <source>
        <dbReference type="ARBA" id="ARBA00023002"/>
    </source>
</evidence>
<dbReference type="PANTHER" id="PTHR43035">
    <property type="entry name" value="FATTY ACID REPRESSION MUTANT PROTEIN 2-RELATED"/>
    <property type="match status" value="1"/>
</dbReference>
<gene>
    <name evidence="8" type="ORF">PV07_03120</name>
</gene>
<dbReference type="InterPro" id="IPR033877">
    <property type="entry name" value="Frm2/Hbn1"/>
</dbReference>
<dbReference type="SUPFAM" id="SSF55469">
    <property type="entry name" value="FMN-dependent nitroreductase-like"/>
    <property type="match status" value="1"/>
</dbReference>
<accession>A0A0D2CJZ5</accession>
<evidence type="ECO:0000256" key="2">
    <source>
        <dbReference type="ARBA" id="ARBA00004496"/>
    </source>
</evidence>
<dbReference type="Gene3D" id="3.40.109.10">
    <property type="entry name" value="NADH Oxidase"/>
    <property type="match status" value="1"/>
</dbReference>
<feature type="domain" description="Nitroreductase" evidence="7">
    <location>
        <begin position="15"/>
        <end position="184"/>
    </location>
</feature>
<keyword evidence="5" id="KW-0560">Oxidoreductase</keyword>
<evidence type="ECO:0000256" key="3">
    <source>
        <dbReference type="ARBA" id="ARBA00007118"/>
    </source>
</evidence>
<evidence type="ECO:0000256" key="1">
    <source>
        <dbReference type="ARBA" id="ARBA00004123"/>
    </source>
</evidence>
<sequence>MASSPSLDLFLSAVASRISCYALTKHSPIPDSEIHSIVQFAINHTPSTFNVQSARAVVLLHAEHEKLWDIGDASLRVALPEQAYQSLAPKVLGFKAGYGTVLWFEDEEAMDKLKEKSAGIQHLMDDWSLHSSGMHQFVVWTALELKGLGCNLQHYNFMPDFSTQVAREWKLPDSWKLQSQLVFGAPKDGHLVRSRERTYLPLEERVKIFV</sequence>
<keyword evidence="9" id="KW-1185">Reference proteome</keyword>
<proteinExistence type="inferred from homology"/>
<comment type="subcellular location">
    <subcellularLocation>
        <location evidence="2">Cytoplasm</location>
    </subcellularLocation>
    <subcellularLocation>
        <location evidence="1">Nucleus</location>
    </subcellularLocation>
</comment>
<dbReference type="RefSeq" id="XP_016251689.1">
    <property type="nucleotide sequence ID" value="XM_016389787.1"/>
</dbReference>
<protein>
    <recommendedName>
        <fullName evidence="7">Nitroreductase domain-containing protein</fullName>
    </recommendedName>
</protein>
<dbReference type="FunFam" id="3.40.109.10:FF:000001">
    <property type="entry name" value="Nitroreductase family"/>
    <property type="match status" value="1"/>
</dbReference>
<evidence type="ECO:0000313" key="8">
    <source>
        <dbReference type="EMBL" id="KIW31473.1"/>
    </source>
</evidence>
<dbReference type="GeneID" id="27342314"/>